<reference evidence="6" key="5">
    <citation type="submission" date="2020-04" db="EMBL/GenBank/DDBJ databases">
        <title>Closed genome sequences and antimicrobial resistance profile of eight wild bird Salmonella strains obtained with MinIon and MiSeq sequencing.</title>
        <authorList>
            <person name="Naushad S."/>
            <person name="Duceppe M.-O."/>
            <person name="Dupras A.A."/>
            <person name="Gao R."/>
            <person name="Ogunremi D."/>
        </authorList>
    </citation>
    <scope>NUCLEOTIDE SEQUENCE</scope>
    <source>
        <strain evidence="6">OLF-FSR1_WB_Sparrow_ST-87</strain>
    </source>
</reference>
<dbReference type="EMBL" id="CP051276">
    <property type="protein sequence ID" value="QJC07560.1"/>
    <property type="molecule type" value="Genomic_DNA"/>
</dbReference>
<dbReference type="RefSeq" id="WP_075146550.1">
    <property type="nucleotide sequence ID" value="NZ_CP013702.1"/>
</dbReference>
<evidence type="ECO:0000259" key="2">
    <source>
        <dbReference type="Pfam" id="PF17425"/>
    </source>
</evidence>
<gene>
    <name evidence="3" type="ORF">CIX60_20970</name>
    <name evidence="4" type="ORF">F3Q97_17705</name>
    <name evidence="5" type="ORF">G1O94_22760</name>
    <name evidence="6" type="ORF">G4F92_22890</name>
</gene>
<dbReference type="AlphaFoldDB" id="A0A3V3UHZ5"/>
<keyword evidence="4" id="KW-0808">Transferase</keyword>
<dbReference type="EMBL" id="AAKVEU010000016">
    <property type="protein sequence ID" value="ECW0660182.1"/>
    <property type="molecule type" value="Genomic_DNA"/>
</dbReference>
<dbReference type="InterPro" id="IPR035391">
    <property type="entry name" value="Arylsulfotran_N"/>
</dbReference>
<reference evidence="5" key="3">
    <citation type="submission" date="2019-01" db="EMBL/GenBank/DDBJ databases">
        <authorList>
            <consortium name="NCBI Pathogen Detection Project"/>
        </authorList>
    </citation>
    <scope>NUCLEOTIDE SEQUENCE</scope>
    <source>
        <strain evidence="5">Typhimurium</strain>
    </source>
</reference>
<dbReference type="InterPro" id="IPR038477">
    <property type="entry name" value="ASST_N_sf"/>
</dbReference>
<evidence type="ECO:0000313" key="6">
    <source>
        <dbReference type="EMBL" id="QJC07560.1"/>
    </source>
</evidence>
<feature type="chain" id="PRO_5033405965" evidence="1">
    <location>
        <begin position="27"/>
        <end position="611"/>
    </location>
</feature>
<reference evidence="3" key="2">
    <citation type="submission" date="2018-07" db="EMBL/GenBank/DDBJ databases">
        <authorList>
            <consortium name="PulseNet: The National Subtyping Network for Foodborne Disease Surveillance"/>
            <person name="Tarr C.L."/>
            <person name="Trees E."/>
            <person name="Katz L.S."/>
            <person name="Carleton-Romer H.A."/>
            <person name="Stroika S."/>
            <person name="Kucerova Z."/>
            <person name="Roache K.F."/>
            <person name="Sabol A.L."/>
            <person name="Besser J."/>
            <person name="Gerner-Smidt P."/>
        </authorList>
    </citation>
    <scope>NUCLEOTIDE SEQUENCE</scope>
    <source>
        <strain evidence="3">2015AM-1487</strain>
    </source>
</reference>
<evidence type="ECO:0000313" key="5">
    <source>
        <dbReference type="EMBL" id="HAD3367255.1"/>
    </source>
</evidence>
<keyword evidence="1" id="KW-0732">Signal</keyword>
<dbReference type="Pfam" id="PF17425">
    <property type="entry name" value="Arylsulfotran_N"/>
    <property type="match status" value="1"/>
</dbReference>
<organism evidence="3">
    <name type="scientific">Salmonella typhimurium</name>
    <dbReference type="NCBI Taxonomy" id="90371"/>
    <lineage>
        <taxon>Bacteria</taxon>
        <taxon>Pseudomonadati</taxon>
        <taxon>Pseudomonadota</taxon>
        <taxon>Gammaproteobacteria</taxon>
        <taxon>Enterobacterales</taxon>
        <taxon>Enterobacteriaceae</taxon>
        <taxon>Salmonella</taxon>
    </lineage>
</organism>
<evidence type="ECO:0000313" key="3">
    <source>
        <dbReference type="EMBL" id="ECT9385632.1"/>
    </source>
</evidence>
<dbReference type="InterPro" id="IPR053143">
    <property type="entry name" value="Arylsulfate_ST"/>
</dbReference>
<sequence>MKFKYALTSLALSVAILSSVPSTAFAIGGAIGGASGAKVDYQVQGKIGEVVMNPYDIAPLTAVIRNGGYQLRDVHVRIVPKENGQEIAYKVNNKYLLTYGGIPVFGLYPDYVNTVEVEYTSIQGSKTENVKESYKMYAPPAYIESAGTKEEQSALFTIDVKKVSPEFKDRLYLLNNTKDKSGNGTRTVWNNPTGGALEWNFTTANAIIDTSGDIRWFMNPSSIYDLKSIYRAGVMMGFKQNQDGALSWGYGQRYVKYDIMGREIFNRRLPDNYNDFSHSMDNAANGHYFLRVASSNYKRPDGKNVRTVRDVIAEVDQNGVVVDEWRLFDILDPYRDVIMKTLDQGAVCLNIDASQSGHTLSEEDLAALDSSDKFGDIVGSGAGRNWAHVNSVDYDSEDDSIIISSRHQSAIIKIGRDKKVKWILGTPAGWKAPFNAAILTPVDSKGQKIACQDSGCEGDFDWTWTQHTAFKIDSKSKGDILYLSAFDNGDGRGLEQPAMQSMKYSRSVIYKIDQKNKTVQQIWQYGKERGNEWFSPVTSITEYQTDKNSVFVYSATAGGAFDLSVGAFTSLPNPYLEEFKWGEKEPAVEMQIHGARGYQAMPFSLTKALTE</sequence>
<feature type="domain" description="Arylsulfotransferase N-terminal" evidence="2">
    <location>
        <begin position="50"/>
        <end position="139"/>
    </location>
</feature>
<feature type="signal peptide" evidence="1">
    <location>
        <begin position="1"/>
        <end position="26"/>
    </location>
</feature>
<dbReference type="Pfam" id="PF05935">
    <property type="entry name" value="Arylsulfotrans"/>
    <property type="match status" value="1"/>
</dbReference>
<dbReference type="PANTHER" id="PTHR35340:SF10">
    <property type="entry name" value="CYTOPLASMIC PROTEIN"/>
    <property type="match status" value="1"/>
</dbReference>
<proteinExistence type="predicted"/>
<evidence type="ECO:0000256" key="1">
    <source>
        <dbReference type="SAM" id="SignalP"/>
    </source>
</evidence>
<dbReference type="PANTHER" id="PTHR35340">
    <property type="entry name" value="PQQ ENZYME REPEAT PROTEIN-RELATED"/>
    <property type="match status" value="1"/>
</dbReference>
<dbReference type="GO" id="GO:0004062">
    <property type="term" value="F:aryl sulfotransferase activity"/>
    <property type="evidence" value="ECO:0007669"/>
    <property type="project" value="InterPro"/>
</dbReference>
<dbReference type="Gene3D" id="2.60.40.3100">
    <property type="entry name" value="Arylsulphate sulphotransferase monomer, N-terminal domain"/>
    <property type="match status" value="1"/>
</dbReference>
<reference evidence="5" key="1">
    <citation type="journal article" date="2018" name="Genome Biol.">
        <title>SKESA: strategic k-mer extension for scrupulous assemblies.</title>
        <authorList>
            <person name="Souvorov A."/>
            <person name="Agarwala R."/>
            <person name="Lipman D.J."/>
        </authorList>
    </citation>
    <scope>NUCLEOTIDE SEQUENCE</scope>
    <source>
        <strain evidence="5">Typhimurium</strain>
    </source>
</reference>
<dbReference type="EMBL" id="AAKOJR010000015">
    <property type="protein sequence ID" value="ECT9385632.1"/>
    <property type="molecule type" value="Genomic_DNA"/>
</dbReference>
<evidence type="ECO:0000313" key="4">
    <source>
        <dbReference type="EMBL" id="ECW0660182.1"/>
    </source>
</evidence>
<dbReference type="InterPro" id="IPR010262">
    <property type="entry name" value="Arylsulfotransferase_bact"/>
</dbReference>
<accession>A0A3V3UHZ5</accession>
<name>A0A3V3UHZ5_SALTM</name>
<dbReference type="EMBL" id="DAAOJQ010000028">
    <property type="protein sequence ID" value="HAD3367255.1"/>
    <property type="molecule type" value="Genomic_DNA"/>
</dbReference>
<reference evidence="4" key="4">
    <citation type="submission" date="2019-09" db="EMBL/GenBank/DDBJ databases">
        <authorList>
            <consortium name="GenomeTrakr network: Whole genome sequencing for foodborne pathogen traceback"/>
        </authorList>
    </citation>
    <scope>NUCLEOTIDE SEQUENCE</scope>
    <source>
        <strain evidence="4">AUSMDU00020736</strain>
    </source>
</reference>
<protein>
    <submittedName>
        <fullName evidence="4">Aryl-sulfate sulfotransferase</fullName>
    </submittedName>
    <submittedName>
        <fullName evidence="3">Arylsulfatase</fullName>
    </submittedName>
</protein>